<proteinExistence type="predicted"/>
<feature type="region of interest" description="Disordered" evidence="1">
    <location>
        <begin position="188"/>
        <end position="250"/>
    </location>
</feature>
<evidence type="ECO:0000313" key="3">
    <source>
        <dbReference type="Proteomes" id="UP001239909"/>
    </source>
</evidence>
<dbReference type="Proteomes" id="UP001239909">
    <property type="component" value="Unassembled WGS sequence"/>
</dbReference>
<gene>
    <name evidence="2" type="ORF">LNKW23_07130</name>
</gene>
<feature type="compositionally biased region" description="Low complexity" evidence="1">
    <location>
        <begin position="213"/>
        <end position="226"/>
    </location>
</feature>
<accession>A0ABQ6LGZ9</accession>
<feature type="compositionally biased region" description="Basic residues" evidence="1">
    <location>
        <begin position="192"/>
        <end position="201"/>
    </location>
</feature>
<protein>
    <submittedName>
        <fullName evidence="2">Uncharacterized protein</fullName>
    </submittedName>
</protein>
<evidence type="ECO:0000256" key="1">
    <source>
        <dbReference type="SAM" id="MobiDB-lite"/>
    </source>
</evidence>
<name>A0ABQ6LGZ9_9RHOB</name>
<comment type="caution">
    <text evidence="2">The sequence shown here is derived from an EMBL/GenBank/DDBJ whole genome shotgun (WGS) entry which is preliminary data.</text>
</comment>
<sequence length="250" mass="25790">MSANTARALDRQSRSARPPGERATGPRGDGIPSCAAKRDGPFGRAARAGGEARPGSAPPRARRTARTSAHPEIAGPRDDIGRAGSRGARRSGRRRVVPGVIETNPKPGASPSPVRSPDATLPPFRRAAMPAGAFRALKPGGRVVLAAPCRAGVPAGALRPLRNRHGPPRLCREAVQAPGFGVPAPAAMAAQPRRHCGRRRAGPGAAHDGRRAGGAPAGYRGRMMRGPGRRGEAADAAPLARGTQPSRMPE</sequence>
<reference evidence="2 3" key="1">
    <citation type="submission" date="2023-04" db="EMBL/GenBank/DDBJ databases">
        <title>Marinoamorphus aggregata gen. nov., sp. Nov., isolate from tissue of brittle star Ophioplocus japonicus.</title>
        <authorList>
            <person name="Kawano K."/>
            <person name="Sawayama S."/>
            <person name="Nakagawa S."/>
        </authorList>
    </citation>
    <scope>NUCLEOTIDE SEQUENCE [LARGE SCALE GENOMIC DNA]</scope>
    <source>
        <strain evidence="2 3">NKW23</strain>
    </source>
</reference>
<keyword evidence="3" id="KW-1185">Reference proteome</keyword>
<dbReference type="EMBL" id="BSYI01000004">
    <property type="protein sequence ID" value="GMG81500.1"/>
    <property type="molecule type" value="Genomic_DNA"/>
</dbReference>
<feature type="compositionally biased region" description="Low complexity" evidence="1">
    <location>
        <begin position="42"/>
        <end position="59"/>
    </location>
</feature>
<evidence type="ECO:0000313" key="2">
    <source>
        <dbReference type="EMBL" id="GMG81500.1"/>
    </source>
</evidence>
<feature type="compositionally biased region" description="Basic residues" evidence="1">
    <location>
        <begin position="87"/>
        <end position="96"/>
    </location>
</feature>
<organism evidence="2 3">
    <name type="scientific">Paralimibaculum aggregatum</name>
    <dbReference type="NCBI Taxonomy" id="3036245"/>
    <lineage>
        <taxon>Bacteria</taxon>
        <taxon>Pseudomonadati</taxon>
        <taxon>Pseudomonadota</taxon>
        <taxon>Alphaproteobacteria</taxon>
        <taxon>Rhodobacterales</taxon>
        <taxon>Paracoccaceae</taxon>
        <taxon>Paralimibaculum</taxon>
    </lineage>
</organism>
<feature type="region of interest" description="Disordered" evidence="1">
    <location>
        <begin position="1"/>
        <end position="123"/>
    </location>
</feature>